<organism evidence="2 3">
    <name type="scientific">Rhizobium oryziradicis</name>
    <dbReference type="NCBI Taxonomy" id="1867956"/>
    <lineage>
        <taxon>Bacteria</taxon>
        <taxon>Pseudomonadati</taxon>
        <taxon>Pseudomonadota</taxon>
        <taxon>Alphaproteobacteria</taxon>
        <taxon>Hyphomicrobiales</taxon>
        <taxon>Rhizobiaceae</taxon>
        <taxon>Rhizobium/Agrobacterium group</taxon>
        <taxon>Rhizobium</taxon>
    </lineage>
</organism>
<keyword evidence="3" id="KW-1185">Reference proteome</keyword>
<comment type="caution">
    <text evidence="2">The sequence shown here is derived from an EMBL/GenBank/DDBJ whole genome shotgun (WGS) entry which is preliminary data.</text>
</comment>
<dbReference type="SUPFAM" id="SSF54909">
    <property type="entry name" value="Dimeric alpha+beta barrel"/>
    <property type="match status" value="1"/>
</dbReference>
<dbReference type="InterPro" id="IPR013097">
    <property type="entry name" value="Dabb"/>
</dbReference>
<evidence type="ECO:0000313" key="2">
    <source>
        <dbReference type="EMBL" id="OLP42989.1"/>
    </source>
</evidence>
<protein>
    <submittedName>
        <fullName evidence="2">Stress responsive protein</fullName>
    </submittedName>
</protein>
<dbReference type="OrthoDB" id="9813140at2"/>
<reference evidence="2 3" key="1">
    <citation type="submission" date="2016-09" db="EMBL/GenBank/DDBJ databases">
        <title>Rhizobium oryziradicis sp. nov., isolated from the root of rice.</title>
        <authorList>
            <person name="Zhao J."/>
            <person name="Zhang X."/>
        </authorList>
    </citation>
    <scope>NUCLEOTIDE SEQUENCE [LARGE SCALE GENOMIC DNA]</scope>
    <source>
        <strain evidence="2 3">N19</strain>
    </source>
</reference>
<dbReference type="Pfam" id="PF07876">
    <property type="entry name" value="Dabb"/>
    <property type="match status" value="1"/>
</dbReference>
<dbReference type="STRING" id="1867956.BJF95_13765"/>
<dbReference type="Gene3D" id="3.30.70.100">
    <property type="match status" value="1"/>
</dbReference>
<name>A0A1Q8ZM63_9HYPH</name>
<evidence type="ECO:0000259" key="1">
    <source>
        <dbReference type="PROSITE" id="PS51502"/>
    </source>
</evidence>
<dbReference type="PROSITE" id="PS51502">
    <property type="entry name" value="S_R_A_B_BARREL"/>
    <property type="match status" value="1"/>
</dbReference>
<proteinExistence type="predicted"/>
<dbReference type="AlphaFoldDB" id="A0A1Q8ZM63"/>
<feature type="domain" description="Stress-response A/B barrel" evidence="1">
    <location>
        <begin position="11"/>
        <end position="106"/>
    </location>
</feature>
<dbReference type="Proteomes" id="UP000186894">
    <property type="component" value="Unassembled WGS sequence"/>
</dbReference>
<dbReference type="EMBL" id="MKIM01000029">
    <property type="protein sequence ID" value="OLP42989.1"/>
    <property type="molecule type" value="Genomic_DNA"/>
</dbReference>
<sequence length="116" mass="12563">MTSTSATSSPICHIVMWNAAGATPAEKAGNIATIMREFQGLKGKIPGMIKLEVGVDTSRISYACDVVLVTEFESQAALDAYATHPAHLAVRDRLEGLRIARHQVDYPMHNAEVELV</sequence>
<evidence type="ECO:0000313" key="3">
    <source>
        <dbReference type="Proteomes" id="UP000186894"/>
    </source>
</evidence>
<dbReference type="PANTHER" id="PTHR37832">
    <property type="entry name" value="BLL2683 PROTEIN"/>
    <property type="match status" value="1"/>
</dbReference>
<gene>
    <name evidence="2" type="ORF">BJF95_13765</name>
</gene>
<accession>A0A1Q8ZM63</accession>
<dbReference type="PANTHER" id="PTHR37832:SF1">
    <property type="entry name" value="STRESS-RESPONSE A_B BARREL DOMAIN-CONTAINING PROTEIN"/>
    <property type="match status" value="1"/>
</dbReference>
<dbReference type="RefSeq" id="WP_075641198.1">
    <property type="nucleotide sequence ID" value="NZ_MKIM01000029.1"/>
</dbReference>
<dbReference type="InterPro" id="IPR011008">
    <property type="entry name" value="Dimeric_a/b-barrel"/>
</dbReference>
<dbReference type="SMART" id="SM00886">
    <property type="entry name" value="Dabb"/>
    <property type="match status" value="1"/>
</dbReference>